<dbReference type="Proteomes" id="UP000887577">
    <property type="component" value="Unplaced"/>
</dbReference>
<dbReference type="GO" id="GO:0071578">
    <property type="term" value="P:zinc ion import across plasma membrane"/>
    <property type="evidence" value="ECO:0007669"/>
    <property type="project" value="TreeGrafter"/>
</dbReference>
<reference evidence="3" key="1">
    <citation type="submission" date="2022-11" db="UniProtKB">
        <authorList>
            <consortium name="WormBaseParasite"/>
        </authorList>
    </citation>
    <scope>IDENTIFICATION</scope>
</reference>
<keyword evidence="1" id="KW-0472">Membrane</keyword>
<organism evidence="2 3">
    <name type="scientific">Panagrolaimus superbus</name>
    <dbReference type="NCBI Taxonomy" id="310955"/>
    <lineage>
        <taxon>Eukaryota</taxon>
        <taxon>Metazoa</taxon>
        <taxon>Ecdysozoa</taxon>
        <taxon>Nematoda</taxon>
        <taxon>Chromadorea</taxon>
        <taxon>Rhabditida</taxon>
        <taxon>Tylenchina</taxon>
        <taxon>Panagrolaimomorpha</taxon>
        <taxon>Panagrolaimoidea</taxon>
        <taxon>Panagrolaimidae</taxon>
        <taxon>Panagrolaimus</taxon>
    </lineage>
</organism>
<dbReference type="WBParaSite" id="PSU_v2.g15133.t1">
    <property type="protein sequence ID" value="PSU_v2.g15133.t1"/>
    <property type="gene ID" value="PSU_v2.g15133"/>
</dbReference>
<keyword evidence="1" id="KW-0812">Transmembrane</keyword>
<accession>A0A914YCD5</accession>
<proteinExistence type="predicted"/>
<dbReference type="InterPro" id="IPR050799">
    <property type="entry name" value="ZIP_Transporter"/>
</dbReference>
<name>A0A914YCD5_9BILA</name>
<feature type="transmembrane region" description="Helical" evidence="1">
    <location>
        <begin position="79"/>
        <end position="103"/>
    </location>
</feature>
<evidence type="ECO:0000313" key="2">
    <source>
        <dbReference type="Proteomes" id="UP000887577"/>
    </source>
</evidence>
<dbReference type="PANTHER" id="PTHR12191">
    <property type="entry name" value="SOLUTE CARRIER FAMILY 39"/>
    <property type="match status" value="1"/>
</dbReference>
<dbReference type="GO" id="GO:0005385">
    <property type="term" value="F:zinc ion transmembrane transporter activity"/>
    <property type="evidence" value="ECO:0007669"/>
    <property type="project" value="TreeGrafter"/>
</dbReference>
<protein>
    <submittedName>
        <fullName evidence="3">Uncharacterized protein</fullName>
    </submittedName>
</protein>
<feature type="transmembrane region" description="Helical" evidence="1">
    <location>
        <begin position="46"/>
        <end position="67"/>
    </location>
</feature>
<evidence type="ECO:0000313" key="3">
    <source>
        <dbReference type="WBParaSite" id="PSU_v2.g15133.t1"/>
    </source>
</evidence>
<dbReference type="GO" id="GO:0140410">
    <property type="term" value="F:monoatomic cation:bicarbonate symporter activity"/>
    <property type="evidence" value="ECO:0007669"/>
    <property type="project" value="TreeGrafter"/>
</dbReference>
<dbReference type="GO" id="GO:0030003">
    <property type="term" value="P:intracellular monoatomic cation homeostasis"/>
    <property type="evidence" value="ECO:0007669"/>
    <property type="project" value="TreeGrafter"/>
</dbReference>
<dbReference type="AlphaFoldDB" id="A0A914YCD5"/>
<dbReference type="PANTHER" id="PTHR12191:SF32">
    <property type="entry name" value="ZRT (ZRT), IRT- (IRT-) LIKE PROTEIN TRANSPORTER"/>
    <property type="match status" value="1"/>
</dbReference>
<keyword evidence="2" id="KW-1185">Reference proteome</keyword>
<keyword evidence="1" id="KW-1133">Transmembrane helix</keyword>
<dbReference type="GO" id="GO:0005886">
    <property type="term" value="C:plasma membrane"/>
    <property type="evidence" value="ECO:0007669"/>
    <property type="project" value="TreeGrafter"/>
</dbReference>
<sequence>MSKFFSCCLYVNGSQYLNSLLGEAFASGDFSEVLNDPDKPKAWETWIIGLAIVTVSAISAPLGMLIIPCLSKSLYDRFMTFLIALGVGAMSGSVMFILIPSAFTLTTLPNNLKGVDQINERFMLQHFAP</sequence>
<evidence type="ECO:0000256" key="1">
    <source>
        <dbReference type="SAM" id="Phobius"/>
    </source>
</evidence>